<keyword evidence="6" id="KW-1185">Reference proteome</keyword>
<evidence type="ECO:0000313" key="6">
    <source>
        <dbReference type="Proteomes" id="UP000008370"/>
    </source>
</evidence>
<dbReference type="SUPFAM" id="SSF54373">
    <property type="entry name" value="FAD-linked reductases, C-terminal domain"/>
    <property type="match status" value="1"/>
</dbReference>
<evidence type="ECO:0000256" key="2">
    <source>
        <dbReference type="ARBA" id="ARBA00022827"/>
    </source>
</evidence>
<evidence type="ECO:0000256" key="1">
    <source>
        <dbReference type="ARBA" id="ARBA00022630"/>
    </source>
</evidence>
<keyword evidence="3" id="KW-0560">Oxidoreductase</keyword>
<evidence type="ECO:0000256" key="3">
    <source>
        <dbReference type="ARBA" id="ARBA00023002"/>
    </source>
</evidence>
<dbReference type="AlphaFoldDB" id="K5W5M1"/>
<dbReference type="HOGENOM" id="CLU_009665_6_3_1"/>
<sequence length="426" mass="46708">MCLAVALSKYPDIETVVYEAAGNFQEVGAGVMLWGRTWRILTLLGLDKAFRDLAGVAVDGSQDPPFNWTYRRSDMGSEGYKIDTVTLPSCPMHNYHRAHVLELLAGMLPEDTVKLGKRVASYQRVADSSLVAVTFADGSVVTCDVLVGCDGIRSVVRRYMFESLAEKGLPEMKKYIEPVWTGETLYRALIPSEHVSKLGLGGGRKYSVLGDPLMYCGKNKHFMGYPIGRGKWANVGGFDTHPEAAGTLYSGPWVQESSSEELRGVFAGWESELQEVLKSIEKPTKWAIHQLQPLPTYTSGPVALLGDAAHAMTTHHASGAGQAFEDAYILAGVLGHPSVTRRSISLALKAYEHIRLPSAADVMSRSGKTGPIYEFRSPDSGDDHTSWISALRKQFDWIYGEDPAKQLKSATEWMAKQQLASSGRSK</sequence>
<dbReference type="Proteomes" id="UP000008370">
    <property type="component" value="Unassembled WGS sequence"/>
</dbReference>
<reference evidence="5 6" key="1">
    <citation type="journal article" date="2012" name="BMC Genomics">
        <title>Comparative genomics of the white-rot fungi, Phanerochaete carnosa and P. chrysosporium, to elucidate the genetic basis of the distinct wood types they colonize.</title>
        <authorList>
            <person name="Suzuki H."/>
            <person name="MacDonald J."/>
            <person name="Syed K."/>
            <person name="Salamov A."/>
            <person name="Hori C."/>
            <person name="Aerts A."/>
            <person name="Henrissat B."/>
            <person name="Wiebenga A."/>
            <person name="vanKuyk P.A."/>
            <person name="Barry K."/>
            <person name="Lindquist E."/>
            <person name="LaButti K."/>
            <person name="Lapidus A."/>
            <person name="Lucas S."/>
            <person name="Coutinho P."/>
            <person name="Gong Y."/>
            <person name="Samejima M."/>
            <person name="Mahadevan R."/>
            <person name="Abou-Zaid M."/>
            <person name="de Vries R.P."/>
            <person name="Igarashi K."/>
            <person name="Yadav J.S."/>
            <person name="Grigoriev I.V."/>
            <person name="Master E.R."/>
        </authorList>
    </citation>
    <scope>NUCLEOTIDE SEQUENCE [LARGE SCALE GENOMIC DNA]</scope>
    <source>
        <strain evidence="5 6">HHB-10118-sp</strain>
    </source>
</reference>
<dbReference type="SUPFAM" id="SSF51905">
    <property type="entry name" value="FAD/NAD(P)-binding domain"/>
    <property type="match status" value="1"/>
</dbReference>
<dbReference type="KEGG" id="pco:PHACADRAFT_257977"/>
<gene>
    <name evidence="5" type="ORF">PHACADRAFT_257977</name>
</gene>
<keyword evidence="1" id="KW-0285">Flavoprotein</keyword>
<dbReference type="PANTHER" id="PTHR46720">
    <property type="entry name" value="HYDROXYLASE, PUTATIVE (AFU_ORTHOLOGUE AFUA_3G01460)-RELATED"/>
    <property type="match status" value="1"/>
</dbReference>
<dbReference type="OrthoDB" id="417877at2759"/>
<dbReference type="Gene3D" id="3.50.50.60">
    <property type="entry name" value="FAD/NAD(P)-binding domain"/>
    <property type="match status" value="1"/>
</dbReference>
<dbReference type="EMBL" id="JH930473">
    <property type="protein sequence ID" value="EKM54254.1"/>
    <property type="molecule type" value="Genomic_DNA"/>
</dbReference>
<dbReference type="InterPro" id="IPR051104">
    <property type="entry name" value="FAD_monoxygenase"/>
</dbReference>
<dbReference type="InParanoid" id="K5W5M1"/>
<dbReference type="InterPro" id="IPR036188">
    <property type="entry name" value="FAD/NAD-bd_sf"/>
</dbReference>
<feature type="non-terminal residue" evidence="5">
    <location>
        <position position="1"/>
    </location>
</feature>
<accession>K5W5M1</accession>
<evidence type="ECO:0000313" key="5">
    <source>
        <dbReference type="EMBL" id="EKM54254.1"/>
    </source>
</evidence>
<protein>
    <recommendedName>
        <fullName evidence="4">FAD-binding domain-containing protein</fullName>
    </recommendedName>
</protein>
<dbReference type="Pfam" id="PF01494">
    <property type="entry name" value="FAD_binding_3"/>
    <property type="match status" value="1"/>
</dbReference>
<dbReference type="GO" id="GO:0016491">
    <property type="term" value="F:oxidoreductase activity"/>
    <property type="evidence" value="ECO:0007669"/>
    <property type="project" value="UniProtKB-KW"/>
</dbReference>
<feature type="domain" description="FAD-binding" evidence="4">
    <location>
        <begin position="275"/>
        <end position="366"/>
    </location>
</feature>
<dbReference type="PRINTS" id="PR00420">
    <property type="entry name" value="RNGMNOXGNASE"/>
</dbReference>
<dbReference type="GO" id="GO:0071949">
    <property type="term" value="F:FAD binding"/>
    <property type="evidence" value="ECO:0007669"/>
    <property type="project" value="InterPro"/>
</dbReference>
<name>K5W5M1_PHACS</name>
<dbReference type="PANTHER" id="PTHR46720:SF3">
    <property type="entry name" value="FAD-BINDING DOMAIN-CONTAINING PROTEIN-RELATED"/>
    <property type="match status" value="1"/>
</dbReference>
<dbReference type="RefSeq" id="XP_007396953.1">
    <property type="nucleotide sequence ID" value="XM_007396891.1"/>
</dbReference>
<proteinExistence type="predicted"/>
<organism evidence="5 6">
    <name type="scientific">Phanerochaete carnosa (strain HHB-10118-sp)</name>
    <name type="common">White-rot fungus</name>
    <name type="synonym">Peniophora carnosa</name>
    <dbReference type="NCBI Taxonomy" id="650164"/>
    <lineage>
        <taxon>Eukaryota</taxon>
        <taxon>Fungi</taxon>
        <taxon>Dikarya</taxon>
        <taxon>Basidiomycota</taxon>
        <taxon>Agaricomycotina</taxon>
        <taxon>Agaricomycetes</taxon>
        <taxon>Polyporales</taxon>
        <taxon>Phanerochaetaceae</taxon>
        <taxon>Phanerochaete</taxon>
    </lineage>
</organism>
<dbReference type="GO" id="GO:0044550">
    <property type="term" value="P:secondary metabolite biosynthetic process"/>
    <property type="evidence" value="ECO:0007669"/>
    <property type="project" value="TreeGrafter"/>
</dbReference>
<evidence type="ECO:0000259" key="4">
    <source>
        <dbReference type="Pfam" id="PF01494"/>
    </source>
</evidence>
<dbReference type="InterPro" id="IPR002938">
    <property type="entry name" value="FAD-bd"/>
</dbReference>
<dbReference type="GeneID" id="18916993"/>
<keyword evidence="2" id="KW-0274">FAD</keyword>
<dbReference type="STRING" id="650164.K5W5M1"/>